<feature type="transmembrane region" description="Helical" evidence="1">
    <location>
        <begin position="45"/>
        <end position="66"/>
    </location>
</feature>
<evidence type="ECO:0000313" key="2">
    <source>
        <dbReference type="EMBL" id="THU56152.1"/>
    </source>
</evidence>
<protein>
    <submittedName>
        <fullName evidence="2">Uncharacterized protein</fullName>
    </submittedName>
</protein>
<keyword evidence="1" id="KW-1133">Transmembrane helix</keyword>
<keyword evidence="3" id="KW-1185">Reference proteome</keyword>
<sequence length="108" mass="12306">MCNTCSLSSESPYFPDVVNRKKVDNALDYKNINVKSENRIDGFELLIYFGVVVMFVDISMLAVNWFSFILDYVQLLANTSHQPLNQHDHLAIGRVYRHGKEVVVVVVG</sequence>
<accession>A0A4S8J6I4</accession>
<organism evidence="2 3">
    <name type="scientific">Musa balbisiana</name>
    <name type="common">Banana</name>
    <dbReference type="NCBI Taxonomy" id="52838"/>
    <lineage>
        <taxon>Eukaryota</taxon>
        <taxon>Viridiplantae</taxon>
        <taxon>Streptophyta</taxon>
        <taxon>Embryophyta</taxon>
        <taxon>Tracheophyta</taxon>
        <taxon>Spermatophyta</taxon>
        <taxon>Magnoliopsida</taxon>
        <taxon>Liliopsida</taxon>
        <taxon>Zingiberales</taxon>
        <taxon>Musaceae</taxon>
        <taxon>Musa</taxon>
    </lineage>
</organism>
<proteinExistence type="predicted"/>
<name>A0A4S8J6I4_MUSBA</name>
<comment type="caution">
    <text evidence="2">The sequence shown here is derived from an EMBL/GenBank/DDBJ whole genome shotgun (WGS) entry which is preliminary data.</text>
</comment>
<keyword evidence="1" id="KW-0472">Membrane</keyword>
<dbReference type="AlphaFoldDB" id="A0A4S8J6I4"/>
<evidence type="ECO:0000313" key="3">
    <source>
        <dbReference type="Proteomes" id="UP000317650"/>
    </source>
</evidence>
<gene>
    <name evidence="2" type="ORF">C4D60_Mb11t14240</name>
</gene>
<evidence type="ECO:0000256" key="1">
    <source>
        <dbReference type="SAM" id="Phobius"/>
    </source>
</evidence>
<reference evidence="2 3" key="1">
    <citation type="journal article" date="2019" name="Nat. Plants">
        <title>Genome sequencing of Musa balbisiana reveals subgenome evolution and function divergence in polyploid bananas.</title>
        <authorList>
            <person name="Yao X."/>
        </authorList>
    </citation>
    <scope>NUCLEOTIDE SEQUENCE [LARGE SCALE GENOMIC DNA]</scope>
    <source>
        <strain evidence="3">cv. DH-PKW</strain>
        <tissue evidence="2">Leaves</tissue>
    </source>
</reference>
<dbReference type="Proteomes" id="UP000317650">
    <property type="component" value="Chromosome 11"/>
</dbReference>
<keyword evidence="1" id="KW-0812">Transmembrane</keyword>
<dbReference type="EMBL" id="PYDT01000007">
    <property type="protein sequence ID" value="THU56152.1"/>
    <property type="molecule type" value="Genomic_DNA"/>
</dbReference>